<dbReference type="PANTHER" id="PTHR30033:SF1">
    <property type="entry name" value="FLAGELLAR HOOK-ASSOCIATED PROTEIN 1"/>
    <property type="match status" value="1"/>
</dbReference>
<evidence type="ECO:0000256" key="1">
    <source>
        <dbReference type="ARBA" id="ARBA00004365"/>
    </source>
</evidence>
<accession>A0ABX0CTW8</accession>
<dbReference type="EMBL" id="JAAILA010000003">
    <property type="protein sequence ID" value="NEX87364.1"/>
    <property type="molecule type" value="Genomic_DNA"/>
</dbReference>
<dbReference type="PANTHER" id="PTHR30033">
    <property type="entry name" value="FLAGELLAR HOOK-ASSOCIATED PROTEIN 1"/>
    <property type="match status" value="1"/>
</dbReference>
<feature type="domain" description="Flagellar hook-associated protein FlgK helical" evidence="8">
    <location>
        <begin position="87"/>
        <end position="316"/>
    </location>
</feature>
<feature type="domain" description="Flagellar basal-body/hook protein C-terminal" evidence="7">
    <location>
        <begin position="621"/>
        <end position="659"/>
    </location>
</feature>
<evidence type="ECO:0000256" key="3">
    <source>
        <dbReference type="ARBA" id="ARBA00009677"/>
    </source>
</evidence>
<keyword evidence="6" id="KW-0975">Bacterial flagellum</keyword>
<dbReference type="InterPro" id="IPR010930">
    <property type="entry name" value="Flg_bb/hook_C_dom"/>
</dbReference>
<protein>
    <recommendedName>
        <fullName evidence="4">Flagellar hook-associated protein 1</fullName>
    </recommendedName>
</protein>
<dbReference type="PRINTS" id="PR01005">
    <property type="entry name" value="FLGHOOKAP1"/>
</dbReference>
<name>A0ABX0CTW8_9GAMM</name>
<reference evidence="9 10" key="1">
    <citation type="submission" date="2020-02" db="EMBL/GenBank/DDBJ databases">
        <title>Genome sequencing of Aeromonas rivipollensis.</title>
        <authorList>
            <person name="Fono-Tamo Ubani E.K."/>
            <person name="Lekota K.E."/>
        </authorList>
    </citation>
    <scope>NUCLEOTIDE SEQUENCE [LARGE SCALE GENOMIC DNA]</scope>
    <source>
        <strain evidence="9 10">G78</strain>
    </source>
</reference>
<keyword evidence="9" id="KW-0966">Cell projection</keyword>
<comment type="caution">
    <text evidence="9">The sequence shown here is derived from an EMBL/GenBank/DDBJ whole genome shotgun (WGS) entry which is preliminary data.</text>
</comment>
<comment type="similarity">
    <text evidence="3">Belongs to the flagella basal body rod proteins family.</text>
</comment>
<comment type="subcellular location">
    <subcellularLocation>
        <location evidence="1">Bacterial flagellum</location>
    </subcellularLocation>
    <subcellularLocation>
        <location evidence="2">Secreted</location>
    </subcellularLocation>
</comment>
<keyword evidence="9" id="KW-0282">Flagellum</keyword>
<sequence length="662" mass="70006">MASDLLGIGTSGVLAQQRLLQTTSNNIVNVNSQGYVRERTLIYTNSVGLGTGDMVSERVINAYAQAEVRRDTSAYHAAGSRYDQLFQLDSLLGDASNSVGTTITSYFKAFHTANESPAEVGGRKTTLSELSGMVDRFHTLSAQLDKQSDTINSTIGDETDRVNSLLNSINDLNQAIVRTQGSPEENLMLFDQRDEAIRQLSEKMEVRTVTQPNGSMLVNMSTGHSLVLDGGVAQFKVVPGSPDSRDARLQLTLGANQANINDKDLGGAIGGLFTARNDLEPAKRELGQLAVAMADAMNQQNRLGMDLDNELGGDLFSLKGSQGLPYAGNQGNGAASVNFVPGKGSEVTTFDYEVQFNSATGYEVFSIDGSGQRTSVATGTTPPAKFEVAGHGIEIDLSGTPVGGDKIVLQPTKHAAAGMDQAATRPEDIALASPIKADKNSQNLGSGEIKVNSVYNTGTGSGFGTNTLDPNAPQVIKIDGSGNYEVYDKNNNLLGVAPASSKGQNLMSALEMPLGTPIVPALTPGYDFSITGKVEANDSFTLSYNKDGFADNGNGLALAELQNKELVRKNNNAATSNDKMTFNDAYSALVTGVGNKASQAKTLLQANEAKLTQSTAIFESVSGVNLEEEAANLIRFQQSYAASAQIVNTAKTIFDTLLSSVR</sequence>
<keyword evidence="9" id="KW-0969">Cilium</keyword>
<dbReference type="InterPro" id="IPR053927">
    <property type="entry name" value="FlgK_helical"/>
</dbReference>
<dbReference type="Pfam" id="PF06429">
    <property type="entry name" value="Flg_bbr_C"/>
    <property type="match status" value="1"/>
</dbReference>
<evidence type="ECO:0000313" key="10">
    <source>
        <dbReference type="Proteomes" id="UP000472827"/>
    </source>
</evidence>
<dbReference type="SUPFAM" id="SSF64518">
    <property type="entry name" value="Phase 1 flagellin"/>
    <property type="match status" value="2"/>
</dbReference>
<gene>
    <name evidence="9" type="ORF">G4923_01370</name>
</gene>
<evidence type="ECO:0000256" key="5">
    <source>
        <dbReference type="ARBA" id="ARBA00022525"/>
    </source>
</evidence>
<evidence type="ECO:0000256" key="4">
    <source>
        <dbReference type="ARBA" id="ARBA00016244"/>
    </source>
</evidence>
<dbReference type="RefSeq" id="WP_163135145.1">
    <property type="nucleotide sequence ID" value="NZ_CAWQSD010000221.1"/>
</dbReference>
<evidence type="ECO:0000256" key="2">
    <source>
        <dbReference type="ARBA" id="ARBA00004613"/>
    </source>
</evidence>
<dbReference type="Proteomes" id="UP000472827">
    <property type="component" value="Unassembled WGS sequence"/>
</dbReference>
<evidence type="ECO:0000313" key="9">
    <source>
        <dbReference type="EMBL" id="NEX87364.1"/>
    </source>
</evidence>
<proteinExistence type="inferred from homology"/>
<evidence type="ECO:0000259" key="8">
    <source>
        <dbReference type="Pfam" id="PF22638"/>
    </source>
</evidence>
<keyword evidence="5" id="KW-0964">Secreted</keyword>
<organism evidence="9 10">
    <name type="scientific">Aeromonas rivipollensis</name>
    <dbReference type="NCBI Taxonomy" id="948519"/>
    <lineage>
        <taxon>Bacteria</taxon>
        <taxon>Pseudomonadati</taxon>
        <taxon>Pseudomonadota</taxon>
        <taxon>Gammaproteobacteria</taxon>
        <taxon>Aeromonadales</taxon>
        <taxon>Aeromonadaceae</taxon>
        <taxon>Aeromonas</taxon>
    </lineage>
</organism>
<evidence type="ECO:0000259" key="7">
    <source>
        <dbReference type="Pfam" id="PF06429"/>
    </source>
</evidence>
<evidence type="ECO:0000256" key="6">
    <source>
        <dbReference type="ARBA" id="ARBA00023143"/>
    </source>
</evidence>
<dbReference type="Pfam" id="PF22638">
    <property type="entry name" value="FlgK_D1"/>
    <property type="match status" value="1"/>
</dbReference>
<dbReference type="InterPro" id="IPR002371">
    <property type="entry name" value="FlgK"/>
</dbReference>
<keyword evidence="10" id="KW-1185">Reference proteome</keyword>